<proteinExistence type="predicted"/>
<evidence type="ECO:0000256" key="2">
    <source>
        <dbReference type="ARBA" id="ARBA00023125"/>
    </source>
</evidence>
<dbReference type="AlphaFoldDB" id="A0A5J6MYM6"/>
<dbReference type="EMBL" id="CP042582">
    <property type="protein sequence ID" value="QEX22063.1"/>
    <property type="molecule type" value="Genomic_DNA"/>
</dbReference>
<dbReference type="SUPFAM" id="SSF48498">
    <property type="entry name" value="Tetracyclin repressor-like, C-terminal domain"/>
    <property type="match status" value="1"/>
</dbReference>
<feature type="DNA-binding region" description="H-T-H motif" evidence="4">
    <location>
        <begin position="32"/>
        <end position="51"/>
    </location>
</feature>
<keyword evidence="2 4" id="KW-0238">DNA-binding</keyword>
<evidence type="ECO:0000313" key="7">
    <source>
        <dbReference type="Proteomes" id="UP000325797"/>
    </source>
</evidence>
<dbReference type="Proteomes" id="UP000325797">
    <property type="component" value="Chromosome"/>
</dbReference>
<keyword evidence="3" id="KW-0804">Transcription</keyword>
<gene>
    <name evidence="6" type="ORF">FRZ61_19920</name>
</gene>
<dbReference type="InterPro" id="IPR036271">
    <property type="entry name" value="Tet_transcr_reg_TetR-rel_C_sf"/>
</dbReference>
<dbReference type="InterPro" id="IPR001647">
    <property type="entry name" value="HTH_TetR"/>
</dbReference>
<feature type="domain" description="HTH tetR-type" evidence="5">
    <location>
        <begin position="9"/>
        <end position="69"/>
    </location>
</feature>
<dbReference type="Gene3D" id="1.10.10.60">
    <property type="entry name" value="Homeodomain-like"/>
    <property type="match status" value="1"/>
</dbReference>
<dbReference type="PRINTS" id="PR00455">
    <property type="entry name" value="HTHTETR"/>
</dbReference>
<evidence type="ECO:0000256" key="1">
    <source>
        <dbReference type="ARBA" id="ARBA00023015"/>
    </source>
</evidence>
<dbReference type="SUPFAM" id="SSF46689">
    <property type="entry name" value="Homeodomain-like"/>
    <property type="match status" value="1"/>
</dbReference>
<keyword evidence="7" id="KW-1185">Reference proteome</keyword>
<dbReference type="KEGG" id="hadh:FRZ61_19920"/>
<evidence type="ECO:0000256" key="4">
    <source>
        <dbReference type="PROSITE-ProRule" id="PRU00335"/>
    </source>
</evidence>
<name>A0A5J6MYM6_9PROT</name>
<dbReference type="InterPro" id="IPR009057">
    <property type="entry name" value="Homeodomain-like_sf"/>
</dbReference>
<dbReference type="GO" id="GO:0003677">
    <property type="term" value="F:DNA binding"/>
    <property type="evidence" value="ECO:0007669"/>
    <property type="project" value="UniProtKB-UniRule"/>
</dbReference>
<reference evidence="6 7" key="1">
    <citation type="submission" date="2019-08" db="EMBL/GenBank/DDBJ databases">
        <title>Hyperibacter terrae gen. nov., sp. nov. and Hyperibacter viscosus sp. nov., two new members in the family Rhodospirillaceae isolated from the rhizosphere of Hypericum perforatum.</title>
        <authorList>
            <person name="Noviana Z."/>
        </authorList>
    </citation>
    <scope>NUCLEOTIDE SEQUENCE [LARGE SCALE GENOMIC DNA]</scope>
    <source>
        <strain evidence="6 7">R5959</strain>
    </source>
</reference>
<dbReference type="OrthoDB" id="9798857at2"/>
<dbReference type="PANTHER" id="PTHR47506:SF7">
    <property type="entry name" value="TRANSCRIPTIONAL REGULATORY PROTEIN"/>
    <property type="match status" value="1"/>
</dbReference>
<evidence type="ECO:0000259" key="5">
    <source>
        <dbReference type="PROSITE" id="PS50977"/>
    </source>
</evidence>
<dbReference type="RefSeq" id="WP_151117093.1">
    <property type="nucleotide sequence ID" value="NZ_CP042582.1"/>
</dbReference>
<dbReference type="PANTHER" id="PTHR47506">
    <property type="entry name" value="TRANSCRIPTIONAL REGULATORY PROTEIN"/>
    <property type="match status" value="1"/>
</dbReference>
<dbReference type="PROSITE" id="PS01081">
    <property type="entry name" value="HTH_TETR_1"/>
    <property type="match status" value="1"/>
</dbReference>
<dbReference type="Gene3D" id="1.10.357.10">
    <property type="entry name" value="Tetracycline Repressor, domain 2"/>
    <property type="match status" value="1"/>
</dbReference>
<dbReference type="Pfam" id="PF00440">
    <property type="entry name" value="TetR_N"/>
    <property type="match status" value="1"/>
</dbReference>
<sequence length="203" mass="22045">MPYPQDHRQETRERILASARRLFNRKGLSEVSIDEVMAGAGLTRGGFYSYFTSKDELYAEAITVFTRRFPSEPWQCGKEGAPPPADRPLAASIVDAYLSRAHFDDIEGSCPMLGLPSDVARGGRAVKAAYREVLGMMVGAFSAHLGPDRKAAYERALGIAALCVGGMVLARAVDDPVLADDLREAARKMAQSIGAWDRTPEPA</sequence>
<evidence type="ECO:0000313" key="6">
    <source>
        <dbReference type="EMBL" id="QEX22063.1"/>
    </source>
</evidence>
<protein>
    <submittedName>
        <fullName evidence="6">TetR family transcriptional regulator</fullName>
    </submittedName>
</protein>
<dbReference type="PROSITE" id="PS50977">
    <property type="entry name" value="HTH_TETR_2"/>
    <property type="match status" value="1"/>
</dbReference>
<organism evidence="6 7">
    <name type="scientific">Hypericibacter adhaerens</name>
    <dbReference type="NCBI Taxonomy" id="2602016"/>
    <lineage>
        <taxon>Bacteria</taxon>
        <taxon>Pseudomonadati</taxon>
        <taxon>Pseudomonadota</taxon>
        <taxon>Alphaproteobacteria</taxon>
        <taxon>Rhodospirillales</taxon>
        <taxon>Dongiaceae</taxon>
        <taxon>Hypericibacter</taxon>
    </lineage>
</organism>
<evidence type="ECO:0000256" key="3">
    <source>
        <dbReference type="ARBA" id="ARBA00023163"/>
    </source>
</evidence>
<keyword evidence="1" id="KW-0805">Transcription regulation</keyword>
<accession>A0A5J6MYM6</accession>
<dbReference type="InterPro" id="IPR023772">
    <property type="entry name" value="DNA-bd_HTH_TetR-type_CS"/>
</dbReference>